<feature type="transmembrane region" description="Helical" evidence="5">
    <location>
        <begin position="478"/>
        <end position="497"/>
    </location>
</feature>
<dbReference type="GO" id="GO:0055085">
    <property type="term" value="P:transmembrane transport"/>
    <property type="evidence" value="ECO:0007669"/>
    <property type="project" value="InterPro"/>
</dbReference>
<feature type="transmembrane region" description="Helical" evidence="5">
    <location>
        <begin position="48"/>
        <end position="73"/>
    </location>
</feature>
<keyword evidence="3 5" id="KW-1133">Transmembrane helix</keyword>
<reference evidence="7 8" key="1">
    <citation type="journal article" date="2020" name="Nature">
        <title>Bacterial chemolithoautotrophy via manganese oxidation.</title>
        <authorList>
            <person name="Yu H."/>
            <person name="Leadbetter J.R."/>
        </authorList>
    </citation>
    <scope>NUCLEOTIDE SEQUENCE [LARGE SCALE GENOMIC DNA]</scope>
    <source>
        <strain evidence="7 8">Mn-1</strain>
    </source>
</reference>
<evidence type="ECO:0000256" key="5">
    <source>
        <dbReference type="RuleBase" id="RU363032"/>
    </source>
</evidence>
<evidence type="ECO:0000256" key="2">
    <source>
        <dbReference type="ARBA" id="ARBA00022692"/>
    </source>
</evidence>
<feature type="transmembrane region" description="Helical" evidence="5">
    <location>
        <begin position="432"/>
        <end position="457"/>
    </location>
</feature>
<name>A0A7X6IC25_9BACT</name>
<dbReference type="Proteomes" id="UP000534783">
    <property type="component" value="Unassembled WGS sequence"/>
</dbReference>
<evidence type="ECO:0000256" key="1">
    <source>
        <dbReference type="ARBA" id="ARBA00004651"/>
    </source>
</evidence>
<dbReference type="InterPro" id="IPR000515">
    <property type="entry name" value="MetI-like"/>
</dbReference>
<dbReference type="EMBL" id="VTOW01000003">
    <property type="protein sequence ID" value="NKE72040.1"/>
    <property type="molecule type" value="Genomic_DNA"/>
</dbReference>
<organism evidence="7 8">
    <name type="scientific">Candidatus Manganitrophus noduliformans</name>
    <dbReference type="NCBI Taxonomy" id="2606439"/>
    <lineage>
        <taxon>Bacteria</taxon>
        <taxon>Pseudomonadati</taxon>
        <taxon>Nitrospirota</taxon>
        <taxon>Nitrospiria</taxon>
        <taxon>Candidatus Troglogloeales</taxon>
        <taxon>Candidatus Manganitrophaceae</taxon>
        <taxon>Candidatus Manganitrophus</taxon>
    </lineage>
</organism>
<sequence>MSKEGKRRLVFGVTLLLIVGLTYAIGRRLEFPTVKIEFDTALSKLPFYAAYSTLRMLFAYFIAFLFSVSYGYIAATVKKAEGPMIAVLDVLQSIPILGFFPVAVFFFVNLFQGSRLGVELASVLLIFTSMAWNMAFGTYESFKTVPNDLIEAADGLGLQGWPKFKKALFPICIPRLIYNSMISWAGGWYFLIACEIIAIGSIRYHLPGLGSFLIESVEEGELGRTFYGLFVLIVIIVLLDLFIWRPLSVWGEKFRYENISAETAPPESFALQWYRRLRVTKRWRRIRRFLAGPIFLIDPRRYLPPTGKRLVQETRKRIWPRLRKGIGYLLLGGLFLLIGWSFVLLVNGLGQPFPAEARQIPVALLASFLRLSVAYLIALSWTLPVAFWVGENPRALRIVTPIAEIGASIPATALFPFFIVLAVHVLGGMNGAAILLILTGMQWYLLFNLIGGVQNIPGDLKEAAKGLGVSRWLYWKRLYLPAIFPALITGSITAWGGGWNALIVSEYVVYQREIYSVTGIGAMLDRAIYESGSGQMILLSLVTMVLAITLINRFFWRRLFIYAVERYKIDY</sequence>
<evidence type="ECO:0000259" key="6">
    <source>
        <dbReference type="PROSITE" id="PS50928"/>
    </source>
</evidence>
<dbReference type="SUPFAM" id="SSF161098">
    <property type="entry name" value="MetI-like"/>
    <property type="match status" value="2"/>
</dbReference>
<dbReference type="Gene3D" id="1.10.3720.10">
    <property type="entry name" value="MetI-like"/>
    <property type="match status" value="2"/>
</dbReference>
<feature type="domain" description="ABC transmembrane type-1" evidence="6">
    <location>
        <begin position="49"/>
        <end position="243"/>
    </location>
</feature>
<keyword evidence="5" id="KW-0813">Transport</keyword>
<accession>A0A7X6IC25</accession>
<dbReference type="InterPro" id="IPR035906">
    <property type="entry name" value="MetI-like_sf"/>
</dbReference>
<gene>
    <name evidence="7" type="ORF">MNODULE_14925</name>
</gene>
<feature type="transmembrane region" description="Helical" evidence="5">
    <location>
        <begin position="226"/>
        <end position="244"/>
    </location>
</feature>
<dbReference type="PANTHER" id="PTHR42744:SF1">
    <property type="entry name" value="BINDING-PROTEIN-DEPENDENT TRANSPORT SYSTEMS INNER MEMBRANE COMPONENT"/>
    <property type="match status" value="1"/>
</dbReference>
<dbReference type="RefSeq" id="WP_168061348.1">
    <property type="nucleotide sequence ID" value="NZ_VTOW01000003.1"/>
</dbReference>
<keyword evidence="2 5" id="KW-0812">Transmembrane</keyword>
<feature type="transmembrane region" description="Helical" evidence="5">
    <location>
        <begin position="85"/>
        <end position="108"/>
    </location>
</feature>
<evidence type="ECO:0000256" key="4">
    <source>
        <dbReference type="ARBA" id="ARBA00023136"/>
    </source>
</evidence>
<feature type="transmembrane region" description="Helical" evidence="5">
    <location>
        <begin position="368"/>
        <end position="390"/>
    </location>
</feature>
<evidence type="ECO:0000313" key="8">
    <source>
        <dbReference type="Proteomes" id="UP000534783"/>
    </source>
</evidence>
<feature type="transmembrane region" description="Helical" evidence="5">
    <location>
        <begin position="120"/>
        <end position="139"/>
    </location>
</feature>
<keyword evidence="4 5" id="KW-0472">Membrane</keyword>
<feature type="transmembrane region" description="Helical" evidence="5">
    <location>
        <begin position="402"/>
        <end position="426"/>
    </location>
</feature>
<evidence type="ECO:0000313" key="7">
    <source>
        <dbReference type="EMBL" id="NKE72040.1"/>
    </source>
</evidence>
<dbReference type="GO" id="GO:0005886">
    <property type="term" value="C:plasma membrane"/>
    <property type="evidence" value="ECO:0007669"/>
    <property type="project" value="UniProtKB-SubCell"/>
</dbReference>
<dbReference type="Pfam" id="PF00528">
    <property type="entry name" value="BPD_transp_1"/>
    <property type="match status" value="2"/>
</dbReference>
<feature type="domain" description="ABC transmembrane type-1" evidence="6">
    <location>
        <begin position="364"/>
        <end position="552"/>
    </location>
</feature>
<protein>
    <submittedName>
        <fullName evidence="7">ABC transporter permease subunit</fullName>
    </submittedName>
</protein>
<dbReference type="CDD" id="cd06261">
    <property type="entry name" value="TM_PBP2"/>
    <property type="match status" value="2"/>
</dbReference>
<dbReference type="PROSITE" id="PS50928">
    <property type="entry name" value="ABC_TM1"/>
    <property type="match status" value="2"/>
</dbReference>
<feature type="transmembrane region" description="Helical" evidence="5">
    <location>
        <begin position="188"/>
        <end position="206"/>
    </location>
</feature>
<proteinExistence type="inferred from homology"/>
<comment type="similarity">
    <text evidence="5">Belongs to the binding-protein-dependent transport system permease family.</text>
</comment>
<feature type="transmembrane region" description="Helical" evidence="5">
    <location>
        <begin position="536"/>
        <end position="556"/>
    </location>
</feature>
<dbReference type="AlphaFoldDB" id="A0A7X6IC25"/>
<comment type="caution">
    <text evidence="7">The sequence shown here is derived from an EMBL/GenBank/DDBJ whole genome shotgun (WGS) entry which is preliminary data.</text>
</comment>
<dbReference type="PANTHER" id="PTHR42744">
    <property type="entry name" value="BINDING-PROTEIN-DEPENDENT TRANSPORT SYSTEMS INNER MEMBRANE COMPONENT"/>
    <property type="match status" value="1"/>
</dbReference>
<comment type="subcellular location">
    <subcellularLocation>
        <location evidence="1 5">Cell membrane</location>
        <topology evidence="1 5">Multi-pass membrane protein</topology>
    </subcellularLocation>
</comment>
<feature type="transmembrane region" description="Helical" evidence="5">
    <location>
        <begin position="325"/>
        <end position="348"/>
    </location>
</feature>
<keyword evidence="8" id="KW-1185">Reference proteome</keyword>
<evidence type="ECO:0000256" key="3">
    <source>
        <dbReference type="ARBA" id="ARBA00022989"/>
    </source>
</evidence>